<gene>
    <name evidence="3" type="primary">orf170</name>
</gene>
<sequence>MSFGQKYKNFAESLGILFKDYMNNPVKIIEIKGKNKVYQNFRLKTISLPLFNQYHDMFYKYYSNLDKYVKIVPENILEFLDPIVLSYLIMTDGNFDESRNRVRIYTNSYKKEEVQILANAINTKFGIYVGVLHDRKNQWILTIGAKQLDLLRNIVSTHFHSSMLYRIGIN</sequence>
<protein>
    <submittedName>
        <fullName evidence="3">LAGLIDADG endonuclease</fullName>
    </submittedName>
</protein>
<dbReference type="InterPro" id="IPR027434">
    <property type="entry name" value="Homing_endonucl"/>
</dbReference>
<keyword evidence="3" id="KW-0496">Mitochondrion</keyword>
<keyword evidence="3" id="KW-0255">Endonuclease</keyword>
<accession>A0A7T3U507</accession>
<proteinExistence type="predicted"/>
<feature type="domain" description="Homing endonuclease LAGLIDADG" evidence="2">
    <location>
        <begin position="6"/>
        <end position="148"/>
    </location>
</feature>
<dbReference type="Gene3D" id="3.10.28.10">
    <property type="entry name" value="Homing endonucleases"/>
    <property type="match status" value="2"/>
</dbReference>
<name>A0A7T3U507_9AGAR</name>
<dbReference type="GO" id="GO:0004519">
    <property type="term" value="F:endonuclease activity"/>
    <property type="evidence" value="ECO:0007669"/>
    <property type="project" value="UniProtKB-KW"/>
</dbReference>
<comment type="function">
    <text evidence="1">Mitochondrial DNA endonuclease involved in intron homing.</text>
</comment>
<dbReference type="AlphaFoldDB" id="A0A7T3U507"/>
<dbReference type="GeneID" id="65338546"/>
<evidence type="ECO:0000259" key="2">
    <source>
        <dbReference type="Pfam" id="PF03161"/>
    </source>
</evidence>
<reference evidence="3" key="1">
    <citation type="journal article" date="2020" name="IMA Fungus">
        <title>The 256 kb mitochondrial genome of Clavaria fumosa is the largest among phylum Basidiomycota and is rich in introns and intronic ORFs.</title>
        <authorList>
            <person name="Wang X."/>
            <person name="Wang Y."/>
            <person name="Yao W."/>
            <person name="Shen J."/>
            <person name="Chen M."/>
            <person name="Gao M."/>
            <person name="Ren J."/>
            <person name="Li Q."/>
            <person name="Liu N."/>
        </authorList>
    </citation>
    <scope>NUCLEOTIDE SEQUENCE</scope>
</reference>
<keyword evidence="3" id="KW-0378">Hydrolase</keyword>
<dbReference type="RefSeq" id="YP_010130214.1">
    <property type="nucleotide sequence ID" value="NC_056336.1"/>
</dbReference>
<dbReference type="Pfam" id="PF03161">
    <property type="entry name" value="LAGLIDADG_2"/>
    <property type="match status" value="1"/>
</dbReference>
<organism evidence="3">
    <name type="scientific">Clavaria fumosa</name>
    <dbReference type="NCBI Taxonomy" id="264083"/>
    <lineage>
        <taxon>Eukaryota</taxon>
        <taxon>Fungi</taxon>
        <taxon>Dikarya</taxon>
        <taxon>Basidiomycota</taxon>
        <taxon>Agaricomycotina</taxon>
        <taxon>Agaricomycetes</taxon>
        <taxon>Agaricomycetidae</taxon>
        <taxon>Agaricales</taxon>
        <taxon>Clavariineae</taxon>
        <taxon>Clavariaceae</taxon>
        <taxon>Clavaria</taxon>
    </lineage>
</organism>
<evidence type="ECO:0000313" key="3">
    <source>
        <dbReference type="EMBL" id="QPZ51116.1"/>
    </source>
</evidence>
<dbReference type="InterPro" id="IPR004860">
    <property type="entry name" value="LAGLIDADG_dom"/>
</dbReference>
<dbReference type="SUPFAM" id="SSF55608">
    <property type="entry name" value="Homing endonucleases"/>
    <property type="match status" value="1"/>
</dbReference>
<keyword evidence="3" id="KW-0540">Nuclease</keyword>
<evidence type="ECO:0000256" key="1">
    <source>
        <dbReference type="ARBA" id="ARBA00002670"/>
    </source>
</evidence>
<geneLocation type="mitochondrion" evidence="3"/>
<dbReference type="EMBL" id="MT114157">
    <property type="protein sequence ID" value="QPZ51116.1"/>
    <property type="molecule type" value="Genomic_DNA"/>
</dbReference>